<name>A0A5P8FMW9_9MICO</name>
<gene>
    <name evidence="2" type="ORF">EEW87_008055</name>
</gene>
<dbReference type="KEGG" id="jme:EEW87_008055"/>
<dbReference type="Gene3D" id="3.60.120.10">
    <property type="entry name" value="Anthranilate synthase"/>
    <property type="match status" value="1"/>
</dbReference>
<evidence type="ECO:0000259" key="1">
    <source>
        <dbReference type="Pfam" id="PF00425"/>
    </source>
</evidence>
<evidence type="ECO:0000313" key="3">
    <source>
        <dbReference type="Proteomes" id="UP000271708"/>
    </source>
</evidence>
<organism evidence="2 3">
    <name type="scientific">Janibacter melonis</name>
    <dbReference type="NCBI Taxonomy" id="262209"/>
    <lineage>
        <taxon>Bacteria</taxon>
        <taxon>Bacillati</taxon>
        <taxon>Actinomycetota</taxon>
        <taxon>Actinomycetes</taxon>
        <taxon>Micrococcales</taxon>
        <taxon>Intrasporangiaceae</taxon>
        <taxon>Janibacter</taxon>
    </lineage>
</organism>
<dbReference type="AlphaFoldDB" id="A0A5P8FMW9"/>
<dbReference type="PRINTS" id="PR00095">
    <property type="entry name" value="ANTSNTHASEI"/>
</dbReference>
<dbReference type="EMBL" id="CP044548">
    <property type="protein sequence ID" value="QFQ30284.2"/>
    <property type="molecule type" value="Genomic_DNA"/>
</dbReference>
<dbReference type="GO" id="GO:0000162">
    <property type="term" value="P:L-tryptophan biosynthetic process"/>
    <property type="evidence" value="ECO:0007669"/>
    <property type="project" value="TreeGrafter"/>
</dbReference>
<proteinExistence type="predicted"/>
<dbReference type="GO" id="GO:0046820">
    <property type="term" value="F:4-amino-4-deoxychorismate synthase activity"/>
    <property type="evidence" value="ECO:0007669"/>
    <property type="project" value="TreeGrafter"/>
</dbReference>
<accession>A0A5P8FMW9</accession>
<dbReference type="Proteomes" id="UP000271708">
    <property type="component" value="Chromosome"/>
</dbReference>
<reference evidence="2 3" key="1">
    <citation type="submission" date="2019-09" db="EMBL/GenBank/DDBJ databases">
        <title>Complete Genome Sequence of Janibacter melonis M714 with both human health impact and industrial applications.</title>
        <authorList>
            <person name="Jin M."/>
            <person name="Zhao Q.R."/>
        </authorList>
    </citation>
    <scope>NUCLEOTIDE SEQUENCE [LARGE SCALE GENOMIC DNA]</scope>
    <source>
        <strain evidence="2 3">M714</strain>
    </source>
</reference>
<dbReference type="PANTHER" id="PTHR11236">
    <property type="entry name" value="AMINOBENZOATE/ANTHRANILATE SYNTHASE"/>
    <property type="match status" value="1"/>
</dbReference>
<protein>
    <submittedName>
        <fullName evidence="2">Anthranilate synthase component I family protein</fullName>
    </submittedName>
</protein>
<dbReference type="SUPFAM" id="SSF56322">
    <property type="entry name" value="ADC synthase"/>
    <property type="match status" value="1"/>
</dbReference>
<dbReference type="Pfam" id="PF00425">
    <property type="entry name" value="Chorismate_bind"/>
    <property type="match status" value="1"/>
</dbReference>
<dbReference type="InterPro" id="IPR005801">
    <property type="entry name" value="ADC_synthase"/>
</dbReference>
<dbReference type="InterPro" id="IPR015890">
    <property type="entry name" value="Chorismate_C"/>
</dbReference>
<sequence length="365" mass="38230">MGTTHHTSAPSWGLAACAVQPRGRPYAAAVEYARFGRRLLIDPVAVSTDLADLDDGGQWAVVVTFEGEVTAVRFARAEQTSDAPATGPWVPPGRWSSSMSEGEYLAGVERVREHVAAGTVYQVNLCRVLTAPLAPQAHLPALAAVLEEGNPAPFAGLVHVPSAGLDVVCASPEAYLLRDGDRVVSRPIKGTGRVPSDLGAKDHAENVMITDLVRNDLSHVAVPGTVDVEALCALEEHPGLLHLTSDVAARLRPGVGWAELVGATFPPGSVSGAPKSSALQVIRELEPVRRGPYCGAIGWVDADAGRGELAVGIRTFYAEQGPAGRVLRFGTGAGITWGSDPGQEWRETELKAGRLVGLSSGRVGV</sequence>
<dbReference type="PANTHER" id="PTHR11236:SF50">
    <property type="entry name" value="AMINODEOXYCHORISMATE SYNTHASE COMPONENT 1"/>
    <property type="match status" value="1"/>
</dbReference>
<evidence type="ECO:0000313" key="2">
    <source>
        <dbReference type="EMBL" id="QFQ30284.2"/>
    </source>
</evidence>
<dbReference type="InterPro" id="IPR019999">
    <property type="entry name" value="Anth_synth_I-like"/>
</dbReference>
<feature type="domain" description="Chorismate-utilising enzyme C-terminal" evidence="1">
    <location>
        <begin position="102"/>
        <end position="351"/>
    </location>
</feature>